<dbReference type="Proteomes" id="UP000032266">
    <property type="component" value="Chromosome"/>
</dbReference>
<proteinExistence type="predicted"/>
<name>A0A0C5V090_9GAMM</name>
<dbReference type="AlphaFoldDB" id="A0A0C5V090"/>
<evidence type="ECO:0000313" key="2">
    <source>
        <dbReference type="Proteomes" id="UP000032266"/>
    </source>
</evidence>
<reference evidence="1 2" key="1">
    <citation type="submission" date="2014-01" db="EMBL/GenBank/DDBJ databases">
        <title>Full genme sequencing of cellulolytic bacterium Gynuella sunshinyii YC6258T gen. nov., sp. nov.</title>
        <authorList>
            <person name="Khan H."/>
            <person name="Chung E.J."/>
            <person name="Chung Y.R."/>
        </authorList>
    </citation>
    <scope>NUCLEOTIDE SEQUENCE [LARGE SCALE GENOMIC DNA]</scope>
    <source>
        <strain evidence="1 2">YC6258</strain>
    </source>
</reference>
<dbReference type="STRING" id="1445510.YC6258_00935"/>
<evidence type="ECO:0000313" key="1">
    <source>
        <dbReference type="EMBL" id="AJQ92985.1"/>
    </source>
</evidence>
<keyword evidence="2" id="KW-1185">Reference proteome</keyword>
<gene>
    <name evidence="1" type="ORF">YC6258_00935</name>
</gene>
<dbReference type="HOGENOM" id="CLU_3025931_0_0_6"/>
<dbReference type="EMBL" id="CP007142">
    <property type="protein sequence ID" value="AJQ92985.1"/>
    <property type="molecule type" value="Genomic_DNA"/>
</dbReference>
<sequence length="55" mass="6592">MANCKHVNCVWRNKFGGFEHSIIISRRIKKYLWVTQECEDGKRLGWQYGFDSNQI</sequence>
<organism evidence="1 2">
    <name type="scientific">Gynuella sunshinyii YC6258</name>
    <dbReference type="NCBI Taxonomy" id="1445510"/>
    <lineage>
        <taxon>Bacteria</taxon>
        <taxon>Pseudomonadati</taxon>
        <taxon>Pseudomonadota</taxon>
        <taxon>Gammaproteobacteria</taxon>
        <taxon>Oceanospirillales</taxon>
        <taxon>Saccharospirillaceae</taxon>
        <taxon>Gynuella</taxon>
    </lineage>
</organism>
<accession>A0A0C5V090</accession>
<protein>
    <submittedName>
        <fullName evidence="1">Uncharacterized protein</fullName>
    </submittedName>
</protein>
<dbReference type="KEGG" id="gsn:YC6258_00935"/>